<feature type="region of interest" description="Disordered" evidence="1">
    <location>
        <begin position="1"/>
        <end position="21"/>
    </location>
</feature>
<dbReference type="Proteomes" id="UP001218188">
    <property type="component" value="Unassembled WGS sequence"/>
</dbReference>
<evidence type="ECO:0000313" key="2">
    <source>
        <dbReference type="EMBL" id="KAJ7027481.1"/>
    </source>
</evidence>
<proteinExistence type="predicted"/>
<evidence type="ECO:0000256" key="1">
    <source>
        <dbReference type="SAM" id="MobiDB-lite"/>
    </source>
</evidence>
<organism evidence="2 3">
    <name type="scientific">Mycena alexandri</name>
    <dbReference type="NCBI Taxonomy" id="1745969"/>
    <lineage>
        <taxon>Eukaryota</taxon>
        <taxon>Fungi</taxon>
        <taxon>Dikarya</taxon>
        <taxon>Basidiomycota</taxon>
        <taxon>Agaricomycotina</taxon>
        <taxon>Agaricomycetes</taxon>
        <taxon>Agaricomycetidae</taxon>
        <taxon>Agaricales</taxon>
        <taxon>Marasmiineae</taxon>
        <taxon>Mycenaceae</taxon>
        <taxon>Mycena</taxon>
    </lineage>
</organism>
<dbReference type="EMBL" id="JARJCM010000123">
    <property type="protein sequence ID" value="KAJ7027481.1"/>
    <property type="molecule type" value="Genomic_DNA"/>
</dbReference>
<comment type="caution">
    <text evidence="2">The sequence shown here is derived from an EMBL/GenBank/DDBJ whole genome shotgun (WGS) entry which is preliminary data.</text>
</comment>
<gene>
    <name evidence="2" type="ORF">C8F04DRAFT_1189449</name>
</gene>
<protein>
    <submittedName>
        <fullName evidence="2">Uncharacterized protein</fullName>
    </submittedName>
</protein>
<evidence type="ECO:0000313" key="3">
    <source>
        <dbReference type="Proteomes" id="UP001218188"/>
    </source>
</evidence>
<feature type="compositionally biased region" description="Acidic residues" evidence="1">
    <location>
        <begin position="10"/>
        <end position="21"/>
    </location>
</feature>
<name>A0AAD6SGD1_9AGAR</name>
<sequence>MVRKVVAAGGDEEEEDEDGDVDLCCKTGGRDSGVDGDDGVVDSGKGVKGDGAVMTWRCKERVLWTNSLGCPQGEGKLEVWVVMCMCGESEGVAVERPRIKGCLGGVGGVWWRDASEARLSQMCVNGVRKREKADIAKKNGILLTCKIPRREKIESQEEEITQEVAIRPFLGSWSLEVASVQEEVVVV</sequence>
<reference evidence="2" key="1">
    <citation type="submission" date="2023-03" db="EMBL/GenBank/DDBJ databases">
        <title>Massive genome expansion in bonnet fungi (Mycena s.s.) driven by repeated elements and novel gene families across ecological guilds.</title>
        <authorList>
            <consortium name="Lawrence Berkeley National Laboratory"/>
            <person name="Harder C.B."/>
            <person name="Miyauchi S."/>
            <person name="Viragh M."/>
            <person name="Kuo A."/>
            <person name="Thoen E."/>
            <person name="Andreopoulos B."/>
            <person name="Lu D."/>
            <person name="Skrede I."/>
            <person name="Drula E."/>
            <person name="Henrissat B."/>
            <person name="Morin E."/>
            <person name="Kohler A."/>
            <person name="Barry K."/>
            <person name="LaButti K."/>
            <person name="Morin E."/>
            <person name="Salamov A."/>
            <person name="Lipzen A."/>
            <person name="Mereny Z."/>
            <person name="Hegedus B."/>
            <person name="Baldrian P."/>
            <person name="Stursova M."/>
            <person name="Weitz H."/>
            <person name="Taylor A."/>
            <person name="Grigoriev I.V."/>
            <person name="Nagy L.G."/>
            <person name="Martin F."/>
            <person name="Kauserud H."/>
        </authorList>
    </citation>
    <scope>NUCLEOTIDE SEQUENCE</scope>
    <source>
        <strain evidence="2">CBHHK200</strain>
    </source>
</reference>
<accession>A0AAD6SGD1</accession>
<keyword evidence="3" id="KW-1185">Reference proteome</keyword>
<dbReference type="AlphaFoldDB" id="A0AAD6SGD1"/>